<dbReference type="OrthoDB" id="9782110at2"/>
<evidence type="ECO:0000259" key="8">
    <source>
        <dbReference type="PROSITE" id="PS50110"/>
    </source>
</evidence>
<keyword evidence="2" id="KW-0067">ATP-binding</keyword>
<dbReference type="GO" id="GO:0000160">
    <property type="term" value="P:phosphorelay signal transduction system"/>
    <property type="evidence" value="ECO:0007669"/>
    <property type="project" value="InterPro"/>
</dbReference>
<accession>A0A1X9YUB2</accession>
<keyword evidence="10" id="KW-1185">Reference proteome</keyword>
<dbReference type="KEGG" id="pact:CA264_14055"/>
<evidence type="ECO:0000256" key="2">
    <source>
        <dbReference type="ARBA" id="ARBA00022840"/>
    </source>
</evidence>
<dbReference type="InterPro" id="IPR002078">
    <property type="entry name" value="Sigma_54_int"/>
</dbReference>
<dbReference type="PROSITE" id="PS00676">
    <property type="entry name" value="SIGMA54_INTERACT_2"/>
    <property type="match status" value="1"/>
</dbReference>
<dbReference type="SUPFAM" id="SSF46689">
    <property type="entry name" value="Homeodomain-like"/>
    <property type="match status" value="1"/>
</dbReference>
<feature type="domain" description="Response regulatory" evidence="8">
    <location>
        <begin position="8"/>
        <end position="127"/>
    </location>
</feature>
<dbReference type="InterPro" id="IPR011006">
    <property type="entry name" value="CheY-like_superfamily"/>
</dbReference>
<dbReference type="Pfam" id="PF00158">
    <property type="entry name" value="Sigma54_activat"/>
    <property type="match status" value="1"/>
</dbReference>
<dbReference type="Gene3D" id="3.40.50.2300">
    <property type="match status" value="1"/>
</dbReference>
<dbReference type="FunFam" id="3.40.50.300:FF:000006">
    <property type="entry name" value="DNA-binding transcriptional regulator NtrC"/>
    <property type="match status" value="1"/>
</dbReference>
<dbReference type="Pfam" id="PF02954">
    <property type="entry name" value="HTH_8"/>
    <property type="match status" value="1"/>
</dbReference>
<keyword evidence="1" id="KW-0547">Nucleotide-binding</keyword>
<evidence type="ECO:0000259" key="7">
    <source>
        <dbReference type="PROSITE" id="PS50045"/>
    </source>
</evidence>
<dbReference type="PANTHER" id="PTHR32071:SF113">
    <property type="entry name" value="ALGINATE BIOSYNTHESIS TRANSCRIPTIONAL REGULATORY PROTEIN ALGB"/>
    <property type="match status" value="1"/>
</dbReference>
<dbReference type="PROSITE" id="PS00688">
    <property type="entry name" value="SIGMA54_INTERACT_3"/>
    <property type="match status" value="1"/>
</dbReference>
<dbReference type="Pfam" id="PF00072">
    <property type="entry name" value="Response_reg"/>
    <property type="match status" value="1"/>
</dbReference>
<dbReference type="GO" id="GO:0006355">
    <property type="term" value="P:regulation of DNA-templated transcription"/>
    <property type="evidence" value="ECO:0007669"/>
    <property type="project" value="InterPro"/>
</dbReference>
<dbReference type="InterPro" id="IPR003593">
    <property type="entry name" value="AAA+_ATPase"/>
</dbReference>
<proteinExistence type="predicted"/>
<feature type="domain" description="Sigma-54 factor interaction" evidence="7">
    <location>
        <begin position="148"/>
        <end position="377"/>
    </location>
</feature>
<dbReference type="GO" id="GO:0043565">
    <property type="term" value="F:sequence-specific DNA binding"/>
    <property type="evidence" value="ECO:0007669"/>
    <property type="project" value="InterPro"/>
</dbReference>
<sequence length="455" mass="50649">MATVRNARVLVVDDETDVLFALKMLLKTEVKEVVTEKNPENLLGLLERQKFDAILLDMNFKSALNTGNEGLFWLRQILERDKGASVILITAYGDVELAVKSLKEGAADFIVKPWHNDKLLETLHHTLDRRQQKPRTAAAPPKNTSTSILGESDAIKEVLYKIEKIAPTEANVLILGENGTGKELVARALHEKSFRAANPFVSVDMGALTDSLFESELFGSKKGAFTDAREDRAGRFETANGGTLFLDEIGNISPAMQAKLLTVLQNRQVTPLGSNTPVPVDIRLISATNEPIYELAARNQFRKDLIYRINTVEIMLPPLRQRHGDVELLARHFAAVYAQKNHKPVPEFAAATLQKLKQHSWPGNVRELQHAVERAIILAESHTLQPQDFSFSPVEMAPAAPAAAYTPETPVPLSEIERETIVRALEKNKGNISRTAKELGLTRTALYRRLNKHDI</sequence>
<dbReference type="InterPro" id="IPR027417">
    <property type="entry name" value="P-loop_NTPase"/>
</dbReference>
<dbReference type="PROSITE" id="PS50045">
    <property type="entry name" value="SIGMA54_INTERACT_4"/>
    <property type="match status" value="1"/>
</dbReference>
<protein>
    <submittedName>
        <fullName evidence="9">Sigma-54-dependent Fis family transcriptional regulator</fullName>
    </submittedName>
</protein>
<dbReference type="SMART" id="SM00382">
    <property type="entry name" value="AAA"/>
    <property type="match status" value="1"/>
</dbReference>
<evidence type="ECO:0000256" key="3">
    <source>
        <dbReference type="ARBA" id="ARBA00023015"/>
    </source>
</evidence>
<evidence type="ECO:0000256" key="4">
    <source>
        <dbReference type="ARBA" id="ARBA00023125"/>
    </source>
</evidence>
<feature type="modified residue" description="4-aspartylphosphate" evidence="6">
    <location>
        <position position="57"/>
    </location>
</feature>
<gene>
    <name evidence="9" type="ORF">CA264_14055</name>
</gene>
<dbReference type="InterPro" id="IPR001789">
    <property type="entry name" value="Sig_transdc_resp-reg_receiver"/>
</dbReference>
<keyword evidence="3" id="KW-0805">Transcription regulation</keyword>
<dbReference type="EMBL" id="CP021235">
    <property type="protein sequence ID" value="ARS36467.1"/>
    <property type="molecule type" value="Genomic_DNA"/>
</dbReference>
<evidence type="ECO:0000313" key="9">
    <source>
        <dbReference type="EMBL" id="ARS36467.1"/>
    </source>
</evidence>
<dbReference type="InterPro" id="IPR058031">
    <property type="entry name" value="AAA_lid_NorR"/>
</dbReference>
<name>A0A1X9YUB2_9BACT</name>
<dbReference type="STRING" id="709015.GCA_000472485_02851"/>
<dbReference type="PROSITE" id="PS50110">
    <property type="entry name" value="RESPONSE_REGULATORY"/>
    <property type="match status" value="1"/>
</dbReference>
<dbReference type="InterPro" id="IPR009057">
    <property type="entry name" value="Homeodomain-like_sf"/>
</dbReference>
<reference evidence="10" key="1">
    <citation type="submission" date="2017-05" db="EMBL/GenBank/DDBJ databases">
        <authorList>
            <person name="Ray J."/>
            <person name="Price M."/>
            <person name="Deutschbauer A."/>
        </authorList>
    </citation>
    <scope>NUCLEOTIDE SEQUENCE [LARGE SCALE GENOMIC DNA]</scope>
    <source>
        <strain evidence="10">DSM 19842</strain>
    </source>
</reference>
<dbReference type="Gene3D" id="3.40.50.300">
    <property type="entry name" value="P-loop containing nucleotide triphosphate hydrolases"/>
    <property type="match status" value="1"/>
</dbReference>
<evidence type="ECO:0000256" key="1">
    <source>
        <dbReference type="ARBA" id="ARBA00022741"/>
    </source>
</evidence>
<organism evidence="9 10">
    <name type="scientific">Pontibacter actiniarum</name>
    <dbReference type="NCBI Taxonomy" id="323450"/>
    <lineage>
        <taxon>Bacteria</taxon>
        <taxon>Pseudomonadati</taxon>
        <taxon>Bacteroidota</taxon>
        <taxon>Cytophagia</taxon>
        <taxon>Cytophagales</taxon>
        <taxon>Hymenobacteraceae</taxon>
        <taxon>Pontibacter</taxon>
    </lineage>
</organism>
<dbReference type="SUPFAM" id="SSF52540">
    <property type="entry name" value="P-loop containing nucleoside triphosphate hydrolases"/>
    <property type="match status" value="1"/>
</dbReference>
<dbReference type="InterPro" id="IPR002197">
    <property type="entry name" value="HTH_Fis"/>
</dbReference>
<evidence type="ECO:0000256" key="5">
    <source>
        <dbReference type="ARBA" id="ARBA00023163"/>
    </source>
</evidence>
<dbReference type="SUPFAM" id="SSF52172">
    <property type="entry name" value="CheY-like"/>
    <property type="match status" value="1"/>
</dbReference>
<dbReference type="Gene3D" id="1.10.8.60">
    <property type="match status" value="1"/>
</dbReference>
<dbReference type="PRINTS" id="PR01590">
    <property type="entry name" value="HTHFIS"/>
</dbReference>
<dbReference type="AlphaFoldDB" id="A0A1X9YUB2"/>
<dbReference type="InterPro" id="IPR025943">
    <property type="entry name" value="Sigma_54_int_dom_ATP-bd_2"/>
</dbReference>
<evidence type="ECO:0000313" key="10">
    <source>
        <dbReference type="Proteomes" id="UP000266292"/>
    </source>
</evidence>
<dbReference type="SMART" id="SM00448">
    <property type="entry name" value="REC"/>
    <property type="match status" value="1"/>
</dbReference>
<dbReference type="GO" id="GO:0005524">
    <property type="term" value="F:ATP binding"/>
    <property type="evidence" value="ECO:0007669"/>
    <property type="project" value="UniProtKB-KW"/>
</dbReference>
<keyword evidence="6" id="KW-0597">Phosphoprotein</keyword>
<keyword evidence="5" id="KW-0804">Transcription</keyword>
<dbReference type="Proteomes" id="UP000266292">
    <property type="component" value="Chromosome"/>
</dbReference>
<dbReference type="PANTHER" id="PTHR32071">
    <property type="entry name" value="TRANSCRIPTIONAL REGULATORY PROTEIN"/>
    <property type="match status" value="1"/>
</dbReference>
<dbReference type="Pfam" id="PF25601">
    <property type="entry name" value="AAA_lid_14"/>
    <property type="match status" value="1"/>
</dbReference>
<dbReference type="InterPro" id="IPR025944">
    <property type="entry name" value="Sigma_54_int_dom_CS"/>
</dbReference>
<dbReference type="Gene3D" id="1.10.10.60">
    <property type="entry name" value="Homeodomain-like"/>
    <property type="match status" value="1"/>
</dbReference>
<dbReference type="RefSeq" id="WP_025608037.1">
    <property type="nucleotide sequence ID" value="NZ_CP021235.1"/>
</dbReference>
<evidence type="ECO:0000256" key="6">
    <source>
        <dbReference type="PROSITE-ProRule" id="PRU00169"/>
    </source>
</evidence>
<keyword evidence="4" id="KW-0238">DNA-binding</keyword>
<dbReference type="CDD" id="cd00009">
    <property type="entry name" value="AAA"/>
    <property type="match status" value="1"/>
</dbReference>